<evidence type="ECO:0000313" key="9">
    <source>
        <dbReference type="Proteomes" id="UP001419268"/>
    </source>
</evidence>
<feature type="domain" description="Fe2OG dioxygenase" evidence="7">
    <location>
        <begin position="200"/>
        <end position="300"/>
    </location>
</feature>
<dbReference type="GO" id="GO:0046872">
    <property type="term" value="F:metal ion binding"/>
    <property type="evidence" value="ECO:0007669"/>
    <property type="project" value="UniProtKB-KW"/>
</dbReference>
<protein>
    <recommendedName>
        <fullName evidence="7">Fe2OG dioxygenase domain-containing protein</fullName>
    </recommendedName>
</protein>
<dbReference type="Gene3D" id="2.60.120.330">
    <property type="entry name" value="B-lactam Antibiotic, Isopenicillin N Synthase, Chain"/>
    <property type="match status" value="1"/>
</dbReference>
<dbReference type="Pfam" id="PF03171">
    <property type="entry name" value="2OG-FeII_Oxy"/>
    <property type="match status" value="1"/>
</dbReference>
<evidence type="ECO:0000256" key="3">
    <source>
        <dbReference type="ARBA" id="ARBA00022723"/>
    </source>
</evidence>
<organism evidence="8 9">
    <name type="scientific">Stephania cephalantha</name>
    <dbReference type="NCBI Taxonomy" id="152367"/>
    <lineage>
        <taxon>Eukaryota</taxon>
        <taxon>Viridiplantae</taxon>
        <taxon>Streptophyta</taxon>
        <taxon>Embryophyta</taxon>
        <taxon>Tracheophyta</taxon>
        <taxon>Spermatophyta</taxon>
        <taxon>Magnoliopsida</taxon>
        <taxon>Ranunculales</taxon>
        <taxon>Menispermaceae</taxon>
        <taxon>Menispermoideae</taxon>
        <taxon>Cissampelideae</taxon>
        <taxon>Stephania</taxon>
    </lineage>
</organism>
<sequence>MTNNNSKPLQLWSVQDLVSENLESVPSRYIRPEIDENIIVTSAGNEVPVIDLSKLIGHDTHFSMEEFEKLDLACQEWGFFQLLNHGIDEEALKKMIEDVTKFFDLPFEEKKQCTGENEGYGQALVFDEEQKLDWGDMLALRTQPDSVRNYKFWPAHPLTFRETTNKYSSEMERIKTILLGLMAKNLGIDSKKFMEMFNGGLQSMRINYYPPCPDPSKVLGISPHSDPTGITLLLQLNEVDGLQIRHDGQWIPVKILPNAILVNIGDSFEMLTNGRYSSIEHRVVINKEKERLTVATFHQTNGSVPIGPLSELIHKGESAKYKTISYEMFEKLFFSRKLDGKSLLDRLKQEN</sequence>
<evidence type="ECO:0000259" key="7">
    <source>
        <dbReference type="PROSITE" id="PS51471"/>
    </source>
</evidence>
<evidence type="ECO:0000256" key="2">
    <source>
        <dbReference type="ARBA" id="ARBA00008056"/>
    </source>
</evidence>
<dbReference type="PANTHER" id="PTHR47991">
    <property type="entry name" value="OXOGLUTARATE/IRON-DEPENDENT DIOXYGENASE"/>
    <property type="match status" value="1"/>
</dbReference>
<comment type="similarity">
    <text evidence="2 6">Belongs to the iron/ascorbate-dependent oxidoreductase family.</text>
</comment>
<dbReference type="InterPro" id="IPR026992">
    <property type="entry name" value="DIOX_N"/>
</dbReference>
<reference evidence="8 9" key="1">
    <citation type="submission" date="2024-01" db="EMBL/GenBank/DDBJ databases">
        <title>Genome assemblies of Stephania.</title>
        <authorList>
            <person name="Yang L."/>
        </authorList>
    </citation>
    <scope>NUCLEOTIDE SEQUENCE [LARGE SCALE GENOMIC DNA]</scope>
    <source>
        <strain evidence="8">JXDWG</strain>
        <tissue evidence="8">Leaf</tissue>
    </source>
</reference>
<keyword evidence="9" id="KW-1185">Reference proteome</keyword>
<dbReference type="InterPro" id="IPR050295">
    <property type="entry name" value="Plant_2OG-oxidoreductases"/>
</dbReference>
<accession>A0AAP0ECT8</accession>
<evidence type="ECO:0000256" key="4">
    <source>
        <dbReference type="ARBA" id="ARBA00023002"/>
    </source>
</evidence>
<keyword evidence="4 6" id="KW-0560">Oxidoreductase</keyword>
<evidence type="ECO:0000256" key="1">
    <source>
        <dbReference type="ARBA" id="ARBA00001962"/>
    </source>
</evidence>
<dbReference type="Pfam" id="PF14226">
    <property type="entry name" value="DIOX_N"/>
    <property type="match status" value="1"/>
</dbReference>
<dbReference type="PROSITE" id="PS51471">
    <property type="entry name" value="FE2OG_OXY"/>
    <property type="match status" value="1"/>
</dbReference>
<dbReference type="GO" id="GO:0097295">
    <property type="term" value="P:morphine biosynthetic process"/>
    <property type="evidence" value="ECO:0007669"/>
    <property type="project" value="UniProtKB-ARBA"/>
</dbReference>
<dbReference type="EMBL" id="JBBNAG010000012">
    <property type="protein sequence ID" value="KAK9089013.1"/>
    <property type="molecule type" value="Genomic_DNA"/>
</dbReference>
<dbReference type="SUPFAM" id="SSF51197">
    <property type="entry name" value="Clavaminate synthase-like"/>
    <property type="match status" value="1"/>
</dbReference>
<evidence type="ECO:0000313" key="8">
    <source>
        <dbReference type="EMBL" id="KAK9089013.1"/>
    </source>
</evidence>
<gene>
    <name evidence="8" type="ORF">Scep_028095</name>
</gene>
<dbReference type="InterPro" id="IPR027443">
    <property type="entry name" value="IPNS-like_sf"/>
</dbReference>
<dbReference type="InterPro" id="IPR005123">
    <property type="entry name" value="Oxoglu/Fe-dep_dioxygenase_dom"/>
</dbReference>
<dbReference type="FunFam" id="2.60.120.330:FF:000001">
    <property type="entry name" value="Protein SRG1"/>
    <property type="match status" value="1"/>
</dbReference>
<comment type="cofactor">
    <cofactor evidence="1">
        <name>Fe cation</name>
        <dbReference type="ChEBI" id="CHEBI:24875"/>
    </cofactor>
</comment>
<evidence type="ECO:0000256" key="6">
    <source>
        <dbReference type="RuleBase" id="RU003682"/>
    </source>
</evidence>
<evidence type="ECO:0000256" key="5">
    <source>
        <dbReference type="ARBA" id="ARBA00023004"/>
    </source>
</evidence>
<dbReference type="GO" id="GO:0016706">
    <property type="term" value="F:2-oxoglutarate-dependent dioxygenase activity"/>
    <property type="evidence" value="ECO:0007669"/>
    <property type="project" value="UniProtKB-ARBA"/>
</dbReference>
<dbReference type="Proteomes" id="UP001419268">
    <property type="component" value="Unassembled WGS sequence"/>
</dbReference>
<proteinExistence type="inferred from homology"/>
<keyword evidence="5 6" id="KW-0408">Iron</keyword>
<comment type="caution">
    <text evidence="8">The sequence shown here is derived from an EMBL/GenBank/DDBJ whole genome shotgun (WGS) entry which is preliminary data.</text>
</comment>
<dbReference type="InterPro" id="IPR044861">
    <property type="entry name" value="IPNS-like_FE2OG_OXY"/>
</dbReference>
<dbReference type="AlphaFoldDB" id="A0AAP0ECT8"/>
<keyword evidence="3 6" id="KW-0479">Metal-binding</keyword>
<name>A0AAP0ECT8_9MAGN</name>